<comment type="subcellular location">
    <subcellularLocation>
        <location evidence="1">Cytoplasm</location>
        <location evidence="1">Cytoskeleton</location>
    </subcellularLocation>
</comment>
<reference evidence="10" key="2">
    <citation type="submission" date="2025-09" db="UniProtKB">
        <authorList>
            <consortium name="Ensembl"/>
        </authorList>
    </citation>
    <scope>IDENTIFICATION</scope>
</reference>
<keyword evidence="2 5" id="KW-0547">Nucleotide-binding</keyword>
<dbReference type="InterPro" id="IPR001752">
    <property type="entry name" value="Kinesin_motor_dom"/>
</dbReference>
<evidence type="ECO:0000313" key="11">
    <source>
        <dbReference type="Proteomes" id="UP000261540"/>
    </source>
</evidence>
<feature type="compositionally biased region" description="Polar residues" evidence="8">
    <location>
        <begin position="537"/>
        <end position="551"/>
    </location>
</feature>
<dbReference type="Gene3D" id="3.40.850.10">
    <property type="entry name" value="Kinesin motor domain"/>
    <property type="match status" value="1"/>
</dbReference>
<proteinExistence type="inferred from homology"/>
<keyword evidence="7" id="KW-0175">Coiled coil</keyword>
<dbReference type="PRINTS" id="PR00380">
    <property type="entry name" value="KINESINHEAVY"/>
</dbReference>
<evidence type="ECO:0000256" key="3">
    <source>
        <dbReference type="ARBA" id="ARBA00022840"/>
    </source>
</evidence>
<dbReference type="GO" id="GO:0007052">
    <property type="term" value="P:mitotic spindle organization"/>
    <property type="evidence" value="ECO:0007669"/>
    <property type="project" value="TreeGrafter"/>
</dbReference>
<dbReference type="GO" id="GO:0051231">
    <property type="term" value="P:spindle elongation"/>
    <property type="evidence" value="ECO:0007669"/>
    <property type="project" value="TreeGrafter"/>
</dbReference>
<feature type="binding site" evidence="5">
    <location>
        <begin position="90"/>
        <end position="97"/>
    </location>
    <ligand>
        <name>ATP</name>
        <dbReference type="ChEBI" id="CHEBI:30616"/>
    </ligand>
</feature>
<dbReference type="InterPro" id="IPR027640">
    <property type="entry name" value="Kinesin-like_fam"/>
</dbReference>
<evidence type="ECO:0000256" key="2">
    <source>
        <dbReference type="ARBA" id="ARBA00022741"/>
    </source>
</evidence>
<dbReference type="GO" id="GO:0005524">
    <property type="term" value="F:ATP binding"/>
    <property type="evidence" value="ECO:0007669"/>
    <property type="project" value="UniProtKB-UniRule"/>
</dbReference>
<dbReference type="GO" id="GO:0003777">
    <property type="term" value="F:microtubule motor activity"/>
    <property type="evidence" value="ECO:0007669"/>
    <property type="project" value="InterPro"/>
</dbReference>
<organism evidence="10 11">
    <name type="scientific">Paramormyrops kingsleyae</name>
    <dbReference type="NCBI Taxonomy" id="1676925"/>
    <lineage>
        <taxon>Eukaryota</taxon>
        <taxon>Metazoa</taxon>
        <taxon>Chordata</taxon>
        <taxon>Craniata</taxon>
        <taxon>Vertebrata</taxon>
        <taxon>Euteleostomi</taxon>
        <taxon>Actinopterygii</taxon>
        <taxon>Neopterygii</taxon>
        <taxon>Teleostei</taxon>
        <taxon>Osteoglossocephala</taxon>
        <taxon>Osteoglossomorpha</taxon>
        <taxon>Osteoglossiformes</taxon>
        <taxon>Mormyridae</taxon>
        <taxon>Paramormyrops</taxon>
    </lineage>
</organism>
<dbReference type="STRING" id="1676925.ENSPKIP00000030143"/>
<dbReference type="CDD" id="cd00106">
    <property type="entry name" value="KISc"/>
    <property type="match status" value="1"/>
</dbReference>
<dbReference type="PROSITE" id="PS00411">
    <property type="entry name" value="KINESIN_MOTOR_1"/>
    <property type="match status" value="1"/>
</dbReference>
<dbReference type="PANTHER" id="PTHR47969:SF33">
    <property type="entry name" value="KINESIN-LIKE PROTEIN"/>
    <property type="match status" value="1"/>
</dbReference>
<keyword evidence="6" id="KW-0493">Microtubule</keyword>
<keyword evidence="5 6" id="KW-0505">Motor protein</keyword>
<feature type="domain" description="Kinesin motor" evidence="9">
    <location>
        <begin position="8"/>
        <end position="341"/>
    </location>
</feature>
<evidence type="ECO:0000256" key="5">
    <source>
        <dbReference type="PROSITE-ProRule" id="PRU00283"/>
    </source>
</evidence>
<dbReference type="GO" id="GO:0005875">
    <property type="term" value="C:microtubule associated complex"/>
    <property type="evidence" value="ECO:0007669"/>
    <property type="project" value="TreeGrafter"/>
</dbReference>
<name>A0A3B3SIF7_9TELE</name>
<dbReference type="Proteomes" id="UP000261540">
    <property type="component" value="Unplaced"/>
</dbReference>
<evidence type="ECO:0000256" key="4">
    <source>
        <dbReference type="ARBA" id="ARBA00023212"/>
    </source>
</evidence>
<dbReference type="SMART" id="SM00129">
    <property type="entry name" value="KISc"/>
    <property type="match status" value="1"/>
</dbReference>
<feature type="coiled-coil region" evidence="7">
    <location>
        <begin position="417"/>
        <end position="451"/>
    </location>
</feature>
<evidence type="ECO:0000256" key="7">
    <source>
        <dbReference type="SAM" id="Coils"/>
    </source>
</evidence>
<dbReference type="GO" id="GO:0005874">
    <property type="term" value="C:microtubule"/>
    <property type="evidence" value="ECO:0007669"/>
    <property type="project" value="UniProtKB-KW"/>
</dbReference>
<dbReference type="InterPro" id="IPR027417">
    <property type="entry name" value="P-loop_NTPase"/>
</dbReference>
<dbReference type="InterPro" id="IPR019821">
    <property type="entry name" value="Kinesin_motor_CS"/>
</dbReference>
<evidence type="ECO:0000256" key="8">
    <source>
        <dbReference type="SAM" id="MobiDB-lite"/>
    </source>
</evidence>
<evidence type="ECO:0000256" key="1">
    <source>
        <dbReference type="ARBA" id="ARBA00004245"/>
    </source>
</evidence>
<dbReference type="InterPro" id="IPR036961">
    <property type="entry name" value="Kinesin_motor_dom_sf"/>
</dbReference>
<keyword evidence="4" id="KW-0206">Cytoskeleton</keyword>
<dbReference type="AlphaFoldDB" id="A0A3B3SIF7"/>
<sequence>MGPQDETRVIVAARVRPTSEQEDARGEQGTMYCPDQRHLLVCHGGREKAFSFDVVLGPQSSQQDVFEECGMKKLIDMAIVGFSCTVFAFGQTGSGKTYTITGPHSLFLGSSQEPQMYGLMQRSVSYLLDQTQSMDGDVSLSASYLEIYNEQVRDLLTPWLTSSLSVRGNQTHGFYVENLSTVELGSLEDFMKLLEAGLRSRRTSSQAQNEHSSRSHSILTVSIRAEAANANEGTATQGKLCLVDLAGSERLRGPSSTEDLLEEAANINRSLLSLGKCISALVDPRKKSGHIPYRDSKLTKLLSDSLGGAGITLMIACVSPATANLQETLNTLRFSSRAKRIKNRPIAKHVLREKLVVSLQGEIRLLRSENMLLRQHLSSAEESARRSSVPISACYGGSEPLGKVETDPVAEGSSCSSVCLKNLLQELMQDNRRLQEEKAALLNCIQSSKQQGALLSLENAQLLHKLDELQRVISSTAHATSSCSGPSLCGRAAHCSLQCVHHQLPLAIISPLHRCRARVALPPLRALQAVASGEKYSAQTEIQSEPPSQSAGLHGRSGTESRGRIQHFLALRDSRALRGRPAEPPSWRSPNKVLPSAPPISALSKGATTR</sequence>
<dbReference type="GO" id="GO:0007018">
    <property type="term" value="P:microtubule-based movement"/>
    <property type="evidence" value="ECO:0007669"/>
    <property type="project" value="InterPro"/>
</dbReference>
<dbReference type="PANTHER" id="PTHR47969">
    <property type="entry name" value="CHROMOSOME-ASSOCIATED KINESIN KIF4A-RELATED"/>
    <property type="match status" value="1"/>
</dbReference>
<dbReference type="SUPFAM" id="SSF52540">
    <property type="entry name" value="P-loop containing nucleoside triphosphate hydrolases"/>
    <property type="match status" value="1"/>
</dbReference>
<dbReference type="PROSITE" id="PS50067">
    <property type="entry name" value="KINESIN_MOTOR_2"/>
    <property type="match status" value="1"/>
</dbReference>
<dbReference type="Pfam" id="PF00225">
    <property type="entry name" value="Kinesin"/>
    <property type="match status" value="1"/>
</dbReference>
<protein>
    <recommendedName>
        <fullName evidence="6">Kinesin-like protein</fullName>
    </recommendedName>
</protein>
<evidence type="ECO:0000313" key="10">
    <source>
        <dbReference type="Ensembl" id="ENSPKIP00000030143.1"/>
    </source>
</evidence>
<keyword evidence="11" id="KW-1185">Reference proteome</keyword>
<evidence type="ECO:0000259" key="9">
    <source>
        <dbReference type="PROSITE" id="PS50067"/>
    </source>
</evidence>
<dbReference type="GO" id="GO:0008017">
    <property type="term" value="F:microtubule binding"/>
    <property type="evidence" value="ECO:0007669"/>
    <property type="project" value="InterPro"/>
</dbReference>
<feature type="region of interest" description="Disordered" evidence="8">
    <location>
        <begin position="537"/>
        <end position="610"/>
    </location>
</feature>
<keyword evidence="3 5" id="KW-0067">ATP-binding</keyword>
<dbReference type="GeneTree" id="ENSGT00940000161216"/>
<comment type="similarity">
    <text evidence="5 6">Belongs to the TRAFAC class myosin-kinesin ATPase superfamily. Kinesin family.</text>
</comment>
<accession>A0A3B3SIF7</accession>
<dbReference type="FunFam" id="3.40.850.10:FF:000080">
    <property type="entry name" value="Kinesin-like protein"/>
    <property type="match status" value="1"/>
</dbReference>
<dbReference type="Ensembl" id="ENSPKIT00000010950.1">
    <property type="protein sequence ID" value="ENSPKIP00000030143.1"/>
    <property type="gene ID" value="ENSPKIG00000011111.1"/>
</dbReference>
<evidence type="ECO:0000256" key="6">
    <source>
        <dbReference type="RuleBase" id="RU000394"/>
    </source>
</evidence>
<reference evidence="10" key="1">
    <citation type="submission" date="2025-08" db="UniProtKB">
        <authorList>
            <consortium name="Ensembl"/>
        </authorList>
    </citation>
    <scope>IDENTIFICATION</scope>
</reference>
<keyword evidence="4" id="KW-0963">Cytoplasm</keyword>